<keyword evidence="5" id="KW-1185">Reference proteome</keyword>
<dbReference type="EMBL" id="CP022163">
    <property type="protein sequence ID" value="ATB29823.1"/>
    <property type="molecule type" value="Genomic_DNA"/>
</dbReference>
<dbReference type="KEGG" id="mbd:MEBOL_003278"/>
<name>A0A250IF10_9BACT</name>
<dbReference type="Pfam" id="PF00571">
    <property type="entry name" value="CBS"/>
    <property type="match status" value="2"/>
</dbReference>
<protein>
    <submittedName>
        <fullName evidence="4">Inosine-5-monophosphate dehydrogenase</fullName>
    </submittedName>
</protein>
<reference evidence="4 5" key="1">
    <citation type="submission" date="2017-06" db="EMBL/GenBank/DDBJ databases">
        <authorList>
            <person name="Kim H.J."/>
            <person name="Triplett B.A."/>
        </authorList>
    </citation>
    <scope>NUCLEOTIDE SEQUENCE [LARGE SCALE GENOMIC DNA]</scope>
    <source>
        <strain evidence="4 5">DSM 14713</strain>
    </source>
</reference>
<dbReference type="Gene3D" id="3.10.580.10">
    <property type="entry name" value="CBS-domain"/>
    <property type="match status" value="1"/>
</dbReference>
<dbReference type="AlphaFoldDB" id="A0A250IF10"/>
<dbReference type="RefSeq" id="WP_095978350.1">
    <property type="nucleotide sequence ID" value="NZ_CP022163.1"/>
</dbReference>
<dbReference type="CDD" id="cd04622">
    <property type="entry name" value="CBS_pair_HRP1_like"/>
    <property type="match status" value="1"/>
</dbReference>
<evidence type="ECO:0000313" key="5">
    <source>
        <dbReference type="Proteomes" id="UP000217289"/>
    </source>
</evidence>
<dbReference type="PROSITE" id="PS51371">
    <property type="entry name" value="CBS"/>
    <property type="match status" value="2"/>
</dbReference>
<dbReference type="InterPro" id="IPR046342">
    <property type="entry name" value="CBS_dom_sf"/>
</dbReference>
<dbReference type="PANTHER" id="PTHR43080">
    <property type="entry name" value="CBS DOMAIN-CONTAINING PROTEIN CBSX3, MITOCHONDRIAL"/>
    <property type="match status" value="1"/>
</dbReference>
<feature type="domain" description="CBS" evidence="3">
    <location>
        <begin position="9"/>
        <end position="66"/>
    </location>
</feature>
<evidence type="ECO:0000259" key="3">
    <source>
        <dbReference type="PROSITE" id="PS51371"/>
    </source>
</evidence>
<evidence type="ECO:0000256" key="1">
    <source>
        <dbReference type="ARBA" id="ARBA00023122"/>
    </source>
</evidence>
<keyword evidence="1 2" id="KW-0129">CBS domain</keyword>
<feature type="domain" description="CBS" evidence="3">
    <location>
        <begin position="74"/>
        <end position="132"/>
    </location>
</feature>
<gene>
    <name evidence="4" type="ORF">MEBOL_003278</name>
</gene>
<dbReference type="SMART" id="SM00116">
    <property type="entry name" value="CBS"/>
    <property type="match status" value="2"/>
</dbReference>
<proteinExistence type="predicted"/>
<sequence length="144" mass="15750">MVRKIHEVMTRGVEVVQPSDTVRAAAEMMRDLSVGPLPVCNGARVVGMVTDRDIVVRAVAQGLDPSTARVADVMSPGIEYCFDDEETDAVLRRMEERQVRRFVVVDRNKKLVGIVALGDLSSSEDRQRVGETLQGISEGPSTPV</sequence>
<dbReference type="SUPFAM" id="SSF54631">
    <property type="entry name" value="CBS-domain pair"/>
    <property type="match status" value="1"/>
</dbReference>
<dbReference type="InterPro" id="IPR051257">
    <property type="entry name" value="Diverse_CBS-Domain"/>
</dbReference>
<evidence type="ECO:0000313" key="4">
    <source>
        <dbReference type="EMBL" id="ATB29823.1"/>
    </source>
</evidence>
<dbReference type="PANTHER" id="PTHR43080:SF2">
    <property type="entry name" value="CBS DOMAIN-CONTAINING PROTEIN"/>
    <property type="match status" value="1"/>
</dbReference>
<organism evidence="4 5">
    <name type="scientific">Melittangium boletus DSM 14713</name>
    <dbReference type="NCBI Taxonomy" id="1294270"/>
    <lineage>
        <taxon>Bacteria</taxon>
        <taxon>Pseudomonadati</taxon>
        <taxon>Myxococcota</taxon>
        <taxon>Myxococcia</taxon>
        <taxon>Myxococcales</taxon>
        <taxon>Cystobacterineae</taxon>
        <taxon>Archangiaceae</taxon>
        <taxon>Melittangium</taxon>
    </lineage>
</organism>
<dbReference type="InterPro" id="IPR000644">
    <property type="entry name" value="CBS_dom"/>
</dbReference>
<evidence type="ECO:0000256" key="2">
    <source>
        <dbReference type="PROSITE-ProRule" id="PRU00703"/>
    </source>
</evidence>
<accession>A0A250IF10</accession>
<dbReference type="OrthoDB" id="9802114at2"/>
<dbReference type="Proteomes" id="UP000217289">
    <property type="component" value="Chromosome"/>
</dbReference>